<dbReference type="Proteomes" id="UP001285263">
    <property type="component" value="Unassembled WGS sequence"/>
</dbReference>
<dbReference type="SUPFAM" id="SSF53850">
    <property type="entry name" value="Periplasmic binding protein-like II"/>
    <property type="match status" value="1"/>
</dbReference>
<reference evidence="7 8" key="1">
    <citation type="submission" date="2023-11" db="EMBL/GenBank/DDBJ databases">
        <title>Paucibacter sp. nov., isolated from fresh soil in Korea.</title>
        <authorList>
            <person name="Le N.T.T."/>
        </authorList>
    </citation>
    <scope>NUCLEOTIDE SEQUENCE [LARGE SCALE GENOMIC DNA]</scope>
    <source>
        <strain evidence="7 8">R3-3</strain>
    </source>
</reference>
<evidence type="ECO:0000259" key="6">
    <source>
        <dbReference type="Pfam" id="PF00496"/>
    </source>
</evidence>
<dbReference type="RefSeq" id="WP_320421421.1">
    <property type="nucleotide sequence ID" value="NZ_JAXCLA010000001.1"/>
</dbReference>
<dbReference type="Gene3D" id="3.90.76.10">
    <property type="entry name" value="Dipeptide-binding Protein, Domain 1"/>
    <property type="match status" value="1"/>
</dbReference>
<sequence length="603" mass="67752">MLLRRALLGLLMVLSSTVFAQAAADGTKVLRYAFRIAETGFDPAQVSDLYSRTLTAGIFDAPLKYAYLARPYQLKPNTLSAMPEVSADYKTWTLRVKPGIYFADDAAFGGKRRELTAADYAYAIKRHYDPVNKSGNLYVLEAAGIPGLPELRREAMKSGKPFDYERAVEGLTLADRYTLRIRTEAGNPRFLYWLADPMLGAVAREVVEHYGANIMQHPVGTGAWRLGAWRRSSRIVLEKNPGFREVFYDEQPPADADPRLIAEAARLKGKRLPLVDRVEISIIEESQPRWLAFLSGEADMIEEVPADFTAIAMPHNQLAPNLAKRGIRMDRYARADFVSSYFAMENPVVGGFEPAKVALRRAISLAYDNAQEVRLVRRGQAVPAQSMVAPGTAGFDAAFKSEMNEFDRGRAAALLDLYGYVDRDGDGWRDQPDGSPLVIEYATQPDGQSRQLAELWQKSMDALKIRIKFRIAQWPENLKTSRAGKLMMWGVSWNASVPDAEDFLSLGFGPNKGQANHSRFDLPAYNALYLKQQHLPDGPERQQIIGQMQRLMVAYMPLKGHVHRVYTDMTQPWVIGAQRNLFLRDFWQYVDIDTDLLAKANAS</sequence>
<organism evidence="7 8">
    <name type="scientific">Roseateles agri</name>
    <dbReference type="NCBI Taxonomy" id="3098619"/>
    <lineage>
        <taxon>Bacteria</taxon>
        <taxon>Pseudomonadati</taxon>
        <taxon>Pseudomonadota</taxon>
        <taxon>Betaproteobacteria</taxon>
        <taxon>Burkholderiales</taxon>
        <taxon>Sphaerotilaceae</taxon>
        <taxon>Roseateles</taxon>
    </lineage>
</organism>
<evidence type="ECO:0000256" key="4">
    <source>
        <dbReference type="ARBA" id="ARBA00022729"/>
    </source>
</evidence>
<dbReference type="PANTHER" id="PTHR30290">
    <property type="entry name" value="PERIPLASMIC BINDING COMPONENT OF ABC TRANSPORTER"/>
    <property type="match status" value="1"/>
</dbReference>
<accession>A0ABU5DB84</accession>
<comment type="similarity">
    <text evidence="2">Belongs to the bacterial solute-binding protein 5 family.</text>
</comment>
<feature type="domain" description="Solute-binding protein family 5" evidence="6">
    <location>
        <begin position="74"/>
        <end position="512"/>
    </location>
</feature>
<dbReference type="EMBL" id="JAXCLA010000001">
    <property type="protein sequence ID" value="MDY0743527.1"/>
    <property type="molecule type" value="Genomic_DNA"/>
</dbReference>
<evidence type="ECO:0000256" key="1">
    <source>
        <dbReference type="ARBA" id="ARBA00004196"/>
    </source>
</evidence>
<evidence type="ECO:0000313" key="7">
    <source>
        <dbReference type="EMBL" id="MDY0743527.1"/>
    </source>
</evidence>
<dbReference type="Gene3D" id="3.40.190.10">
    <property type="entry name" value="Periplasmic binding protein-like II"/>
    <property type="match status" value="1"/>
</dbReference>
<evidence type="ECO:0000256" key="2">
    <source>
        <dbReference type="ARBA" id="ARBA00005695"/>
    </source>
</evidence>
<protein>
    <submittedName>
        <fullName evidence="7">ABC transporter substrate-binding protein</fullName>
    </submittedName>
</protein>
<keyword evidence="3" id="KW-0813">Transport</keyword>
<comment type="caution">
    <text evidence="7">The sequence shown here is derived from an EMBL/GenBank/DDBJ whole genome shotgun (WGS) entry which is preliminary data.</text>
</comment>
<dbReference type="PANTHER" id="PTHR30290:SF10">
    <property type="entry name" value="PERIPLASMIC OLIGOPEPTIDE-BINDING PROTEIN-RELATED"/>
    <property type="match status" value="1"/>
</dbReference>
<evidence type="ECO:0000256" key="5">
    <source>
        <dbReference type="SAM" id="SignalP"/>
    </source>
</evidence>
<dbReference type="Pfam" id="PF00496">
    <property type="entry name" value="SBP_bac_5"/>
    <property type="match status" value="1"/>
</dbReference>
<name>A0ABU5DB84_9BURK</name>
<dbReference type="Gene3D" id="3.10.105.10">
    <property type="entry name" value="Dipeptide-binding Protein, Domain 3"/>
    <property type="match status" value="1"/>
</dbReference>
<keyword evidence="8" id="KW-1185">Reference proteome</keyword>
<dbReference type="InterPro" id="IPR000914">
    <property type="entry name" value="SBP_5_dom"/>
</dbReference>
<dbReference type="InterPro" id="IPR030678">
    <property type="entry name" value="Peptide/Ni-bd"/>
</dbReference>
<feature type="chain" id="PRO_5047219923" evidence="5">
    <location>
        <begin position="21"/>
        <end position="603"/>
    </location>
</feature>
<evidence type="ECO:0000313" key="8">
    <source>
        <dbReference type="Proteomes" id="UP001285263"/>
    </source>
</evidence>
<dbReference type="PIRSF" id="PIRSF002741">
    <property type="entry name" value="MppA"/>
    <property type="match status" value="1"/>
</dbReference>
<comment type="subcellular location">
    <subcellularLocation>
        <location evidence="1">Cell envelope</location>
    </subcellularLocation>
</comment>
<proteinExistence type="inferred from homology"/>
<evidence type="ECO:0000256" key="3">
    <source>
        <dbReference type="ARBA" id="ARBA00022448"/>
    </source>
</evidence>
<keyword evidence="4 5" id="KW-0732">Signal</keyword>
<gene>
    <name evidence="7" type="ORF">SNE35_03380</name>
</gene>
<feature type="signal peptide" evidence="5">
    <location>
        <begin position="1"/>
        <end position="20"/>
    </location>
</feature>
<dbReference type="InterPro" id="IPR039424">
    <property type="entry name" value="SBP_5"/>
</dbReference>